<comment type="caution">
    <text evidence="1">The sequence shown here is derived from an EMBL/GenBank/DDBJ whole genome shotgun (WGS) entry which is preliminary data.</text>
</comment>
<name>A0ACC3D7T5_9PEZI</name>
<proteinExistence type="predicted"/>
<accession>A0ACC3D7T5</accession>
<keyword evidence="2" id="KW-1185">Reference proteome</keyword>
<reference evidence="1" key="1">
    <citation type="submission" date="2024-09" db="EMBL/GenBank/DDBJ databases">
        <title>Black Yeasts Isolated from many extreme environments.</title>
        <authorList>
            <person name="Coleine C."/>
            <person name="Stajich J.E."/>
            <person name="Selbmann L."/>
        </authorList>
    </citation>
    <scope>NUCLEOTIDE SEQUENCE</scope>
    <source>
        <strain evidence="1">CCFEE 5737</strain>
    </source>
</reference>
<organism evidence="1 2">
    <name type="scientific">Coniosporium uncinatum</name>
    <dbReference type="NCBI Taxonomy" id="93489"/>
    <lineage>
        <taxon>Eukaryota</taxon>
        <taxon>Fungi</taxon>
        <taxon>Dikarya</taxon>
        <taxon>Ascomycota</taxon>
        <taxon>Pezizomycotina</taxon>
        <taxon>Dothideomycetes</taxon>
        <taxon>Dothideomycetes incertae sedis</taxon>
        <taxon>Coniosporium</taxon>
    </lineage>
</organism>
<gene>
    <name evidence="1" type="ORF">LTS18_002144</name>
</gene>
<protein>
    <submittedName>
        <fullName evidence="1">Uncharacterized protein</fullName>
    </submittedName>
</protein>
<evidence type="ECO:0000313" key="2">
    <source>
        <dbReference type="Proteomes" id="UP001186974"/>
    </source>
</evidence>
<dbReference type="Proteomes" id="UP001186974">
    <property type="component" value="Unassembled WGS sequence"/>
</dbReference>
<evidence type="ECO:0000313" key="1">
    <source>
        <dbReference type="EMBL" id="KAK3063216.1"/>
    </source>
</evidence>
<dbReference type="EMBL" id="JAWDJW010006941">
    <property type="protein sequence ID" value="KAK3063216.1"/>
    <property type="molecule type" value="Genomic_DNA"/>
</dbReference>
<sequence>MPGFLDETVIESVTLESHEQQMKEKDDANARLREQLHEAEKAAELAKHSFPPARPPPARSARELQLEQNQLHLETRVMMLEGGDELRETKTALEAAKAQVRAFEVSQSLWEEESDGLRTQLYNATEENASLHRTIAEKNDAYGKLMAEGVVMSSTHSNYVMNTKELLEDYVKVLLYVASLSVTFPVKLSVNTQGLVKNVLENAVIPSGEGRVPCELSPGRASYPSGNPIRFEPSWFPSRGQGVRPGMVANLNKILTDYTFHVSPQCLSKLDHLQVSQTDLLILMCKFVVDKTGEHTADQAFLDYLYQQQAFLPSDLAKLLGRGHPLANAFQPPFQPHNSPSSSHGSPTGFPNNEPTTGSTGPDTSNAGPTAPTTSIPRTEQPPITDPPTPTTLTQSDTTLCPLTSQPANTPVTLTEWHTFTLWSHRLQSRSQANHMKNMKSRASERAARAGRSNHPDVISDADKRELCNAIAGKRVKPCSWTVQDFVKLHAESGMLGGRGLWSWRGSLGVRG</sequence>